<evidence type="ECO:0000256" key="7">
    <source>
        <dbReference type="ARBA" id="ARBA00023157"/>
    </source>
</evidence>
<evidence type="ECO:0000256" key="1">
    <source>
        <dbReference type="ARBA" id="ARBA00004613"/>
    </source>
</evidence>
<dbReference type="SMART" id="SM00020">
    <property type="entry name" value="Tryp_SPc"/>
    <property type="match status" value="1"/>
</dbReference>
<reference evidence="13 14" key="1">
    <citation type="journal article" date="2024" name="bioRxiv">
        <title>A reference genome for Trichogramma kaykai: A tiny desert-dwelling parasitoid wasp with competing sex-ratio distorters.</title>
        <authorList>
            <person name="Culotta J."/>
            <person name="Lindsey A.R."/>
        </authorList>
    </citation>
    <scope>NUCLEOTIDE SEQUENCE [LARGE SCALE GENOMIC DNA]</scope>
    <source>
        <strain evidence="13 14">KSX58</strain>
    </source>
</reference>
<keyword evidence="3 9" id="KW-0645">Protease</keyword>
<protein>
    <recommendedName>
        <fullName evidence="10">CLIP domain-containing serine protease</fullName>
        <ecNumber evidence="9">3.4.21.-</ecNumber>
    </recommendedName>
</protein>
<feature type="domain" description="Peptidase S1" evidence="12">
    <location>
        <begin position="145"/>
        <end position="390"/>
    </location>
</feature>
<dbReference type="FunFam" id="2.40.10.10:FF:000015">
    <property type="entry name" value="Atrial natriuretic peptide-converting enzyme"/>
    <property type="match status" value="1"/>
</dbReference>
<dbReference type="AlphaFoldDB" id="A0ABD2WZZ1"/>
<organism evidence="13 14">
    <name type="scientific">Trichogramma kaykai</name>
    <dbReference type="NCBI Taxonomy" id="54128"/>
    <lineage>
        <taxon>Eukaryota</taxon>
        <taxon>Metazoa</taxon>
        <taxon>Ecdysozoa</taxon>
        <taxon>Arthropoda</taxon>
        <taxon>Hexapoda</taxon>
        <taxon>Insecta</taxon>
        <taxon>Pterygota</taxon>
        <taxon>Neoptera</taxon>
        <taxon>Endopterygota</taxon>
        <taxon>Hymenoptera</taxon>
        <taxon>Apocrita</taxon>
        <taxon>Proctotrupomorpha</taxon>
        <taxon>Chalcidoidea</taxon>
        <taxon>Trichogrammatidae</taxon>
        <taxon>Trichogramma</taxon>
    </lineage>
</organism>
<feature type="region of interest" description="Disordered" evidence="11">
    <location>
        <begin position="102"/>
        <end position="127"/>
    </location>
</feature>
<keyword evidence="6 9" id="KW-0720">Serine protease</keyword>
<evidence type="ECO:0000256" key="8">
    <source>
        <dbReference type="ARBA" id="ARBA00024195"/>
    </source>
</evidence>
<evidence type="ECO:0000256" key="10">
    <source>
        <dbReference type="RuleBase" id="RU366078"/>
    </source>
</evidence>
<dbReference type="SUPFAM" id="SSF50494">
    <property type="entry name" value="Trypsin-like serine proteases"/>
    <property type="match status" value="1"/>
</dbReference>
<evidence type="ECO:0000313" key="14">
    <source>
        <dbReference type="Proteomes" id="UP001627154"/>
    </source>
</evidence>
<dbReference type="InterPro" id="IPR038565">
    <property type="entry name" value="CLIP_sf"/>
</dbReference>
<dbReference type="GO" id="GO:0005576">
    <property type="term" value="C:extracellular region"/>
    <property type="evidence" value="ECO:0007669"/>
    <property type="project" value="UniProtKB-SubCell"/>
</dbReference>
<accession>A0ABD2WZZ1</accession>
<dbReference type="PANTHER" id="PTHR24252">
    <property type="entry name" value="ACROSIN-RELATED"/>
    <property type="match status" value="1"/>
</dbReference>
<evidence type="ECO:0000256" key="6">
    <source>
        <dbReference type="ARBA" id="ARBA00022825"/>
    </source>
</evidence>
<keyword evidence="4 10" id="KW-0732">Signal</keyword>
<feature type="compositionally biased region" description="Low complexity" evidence="11">
    <location>
        <begin position="115"/>
        <end position="126"/>
    </location>
</feature>
<evidence type="ECO:0000256" key="9">
    <source>
        <dbReference type="RuleBase" id="RU363034"/>
    </source>
</evidence>
<keyword evidence="2 10" id="KW-0964">Secreted</keyword>
<keyword evidence="14" id="KW-1185">Reference proteome</keyword>
<dbReference type="Gene3D" id="3.30.1640.30">
    <property type="match status" value="1"/>
</dbReference>
<dbReference type="InterPro" id="IPR009003">
    <property type="entry name" value="Peptidase_S1_PA"/>
</dbReference>
<dbReference type="Pfam" id="PF00089">
    <property type="entry name" value="Trypsin"/>
    <property type="match status" value="1"/>
</dbReference>
<evidence type="ECO:0000256" key="4">
    <source>
        <dbReference type="ARBA" id="ARBA00022729"/>
    </source>
</evidence>
<dbReference type="PROSITE" id="PS50240">
    <property type="entry name" value="TRYPSIN_DOM"/>
    <property type="match status" value="1"/>
</dbReference>
<keyword evidence="7" id="KW-1015">Disulfide bond</keyword>
<comment type="caution">
    <text evidence="13">The sequence shown here is derived from an EMBL/GenBank/DDBJ whole genome shotgun (WGS) entry which is preliminary data.</text>
</comment>
<evidence type="ECO:0000256" key="5">
    <source>
        <dbReference type="ARBA" id="ARBA00022801"/>
    </source>
</evidence>
<dbReference type="InterPro" id="IPR001254">
    <property type="entry name" value="Trypsin_dom"/>
</dbReference>
<sequence>MSLGCKLTLAGFLLITLHAVCQQNVSAEGESCKNQLLALSRSDHGVCMKVRNCQPYVTLLQQYGTAAGAQLRKTLCYYSGNDPVVCCPDYNGNPYFGAGKSNAVNEPDPATLEPSNTNRNSESSTNYGPLRAPQCGYSDVQHNRVVGGVPSELGAWPWLAALGYRDGRTGGANWRCGGSLISARHVLTAAHCVYRRNDVFLVRLGEHELGRDDDGANPIDVPVELITPHPDYSSSSHENDIAVIRLAYDVPFTDAIHPICLPLLPEIRNKDFVRHYPFVAGWGKLHFDDTTGSNVLQQVQLPVVSQETCQNAYARFKAQMIDNRVLCAGFTAGGKDACQGDSGGPLMYPYRSAYYAIGVVSFGKGCAEAGYPGVYTKVSEFLDFIMTNLN</sequence>
<proteinExistence type="inferred from homology"/>
<dbReference type="PROSITE" id="PS00134">
    <property type="entry name" value="TRYPSIN_HIS"/>
    <property type="match status" value="1"/>
</dbReference>
<dbReference type="InterPro" id="IPR018114">
    <property type="entry name" value="TRYPSIN_HIS"/>
</dbReference>
<evidence type="ECO:0000259" key="12">
    <source>
        <dbReference type="PROSITE" id="PS50240"/>
    </source>
</evidence>
<dbReference type="GO" id="GO:0004252">
    <property type="term" value="F:serine-type endopeptidase activity"/>
    <property type="evidence" value="ECO:0007669"/>
    <property type="project" value="UniProtKB-UniRule"/>
</dbReference>
<dbReference type="PANTHER" id="PTHR24252:SF7">
    <property type="entry name" value="HYALIN"/>
    <property type="match status" value="1"/>
</dbReference>
<dbReference type="InterPro" id="IPR043504">
    <property type="entry name" value="Peptidase_S1_PA_chymotrypsin"/>
</dbReference>
<dbReference type="GO" id="GO:0006508">
    <property type="term" value="P:proteolysis"/>
    <property type="evidence" value="ECO:0007669"/>
    <property type="project" value="UniProtKB-KW"/>
</dbReference>
<evidence type="ECO:0000256" key="11">
    <source>
        <dbReference type="SAM" id="MobiDB-lite"/>
    </source>
</evidence>
<dbReference type="InterPro" id="IPR001314">
    <property type="entry name" value="Peptidase_S1A"/>
</dbReference>
<name>A0ABD2WZZ1_9HYME</name>
<evidence type="ECO:0000256" key="2">
    <source>
        <dbReference type="ARBA" id="ARBA00022525"/>
    </source>
</evidence>
<dbReference type="PROSITE" id="PS00135">
    <property type="entry name" value="TRYPSIN_SER"/>
    <property type="match status" value="1"/>
</dbReference>
<dbReference type="Gene3D" id="2.40.10.10">
    <property type="entry name" value="Trypsin-like serine proteases"/>
    <property type="match status" value="1"/>
</dbReference>
<evidence type="ECO:0000313" key="13">
    <source>
        <dbReference type="EMBL" id="KAL3398054.1"/>
    </source>
</evidence>
<dbReference type="Pfam" id="PF12032">
    <property type="entry name" value="CLIP"/>
    <property type="match status" value="1"/>
</dbReference>
<dbReference type="EMBL" id="JBJJXI010000060">
    <property type="protein sequence ID" value="KAL3398054.1"/>
    <property type="molecule type" value="Genomic_DNA"/>
</dbReference>
<comment type="domain">
    <text evidence="10">The clip domain consists of 35-55 residues which are 'knitted' together usually by 3 conserved disulfide bonds forming a clip-like compact structure.</text>
</comment>
<gene>
    <name evidence="13" type="ORF">TKK_008274</name>
</gene>
<evidence type="ECO:0000256" key="3">
    <source>
        <dbReference type="ARBA" id="ARBA00022670"/>
    </source>
</evidence>
<dbReference type="EC" id="3.4.21.-" evidence="9"/>
<comment type="similarity">
    <text evidence="8 10">Belongs to the peptidase S1 family. CLIP subfamily.</text>
</comment>
<dbReference type="PRINTS" id="PR00722">
    <property type="entry name" value="CHYMOTRYPSIN"/>
</dbReference>
<dbReference type="CDD" id="cd00190">
    <property type="entry name" value="Tryp_SPc"/>
    <property type="match status" value="1"/>
</dbReference>
<keyword evidence="5 9" id="KW-0378">Hydrolase</keyword>
<feature type="signal peptide" evidence="10">
    <location>
        <begin position="1"/>
        <end position="27"/>
    </location>
</feature>
<dbReference type="InterPro" id="IPR033116">
    <property type="entry name" value="TRYPSIN_SER"/>
</dbReference>
<dbReference type="InterPro" id="IPR022700">
    <property type="entry name" value="CLIP"/>
</dbReference>
<feature type="chain" id="PRO_5044530967" description="CLIP domain-containing serine protease" evidence="10">
    <location>
        <begin position="28"/>
        <end position="390"/>
    </location>
</feature>
<dbReference type="Proteomes" id="UP001627154">
    <property type="component" value="Unassembled WGS sequence"/>
</dbReference>
<comment type="subcellular location">
    <subcellularLocation>
        <location evidence="1 10">Secreted</location>
    </subcellularLocation>
</comment>